<dbReference type="PROSITE" id="PS51729">
    <property type="entry name" value="GNAT_YJDJ"/>
    <property type="match status" value="1"/>
</dbReference>
<feature type="domain" description="N-acetyltransferase" evidence="1">
    <location>
        <begin position="11"/>
        <end position="97"/>
    </location>
</feature>
<keyword evidence="5" id="KW-1185">Reference proteome</keyword>
<accession>A0A6P1D278</accession>
<dbReference type="EMBL" id="JAAGUX010000012">
    <property type="protein sequence ID" value="NEW55903.1"/>
    <property type="molecule type" value="Genomic_DNA"/>
</dbReference>
<sequence length="103" mass="11424">MTESTVATKVVHNEGKDRYEIWYGDELAGFTEYEERGDETVFIHTEIDKAFGGKGLGTVLARQAVEGVITGGRVIRAECPFIKAFLDKHSEYDAHVVGKGMSR</sequence>
<dbReference type="RefSeq" id="WP_163825559.1">
    <property type="nucleotide sequence ID" value="NZ_JAAGUX010000012.1"/>
</dbReference>
<dbReference type="InterPro" id="IPR031165">
    <property type="entry name" value="GNAT_YJDJ"/>
</dbReference>
<dbReference type="Proteomes" id="UP000468928">
    <property type="component" value="Unassembled WGS sequence"/>
</dbReference>
<comment type="caution">
    <text evidence="2">The sequence shown here is derived from an EMBL/GenBank/DDBJ whole genome shotgun (WGS) entry which is preliminary data.</text>
</comment>
<reference evidence="4 5" key="1">
    <citation type="submission" date="2020-01" db="EMBL/GenBank/DDBJ databases">
        <title>Genetics and antimicrobial susceptibilities of Nocardia species isolated from the soil; a comparison with species isolated from humans.</title>
        <authorList>
            <person name="Carrasco G."/>
            <person name="Monzon S."/>
            <person name="Sansegundo M."/>
            <person name="Garcia E."/>
            <person name="Garrido N."/>
            <person name="Medina M.J."/>
            <person name="Villalon P."/>
            <person name="Ramirez-Arocha A.C."/>
            <person name="Jimenez P."/>
            <person name="Cuesta I."/>
            <person name="Valdezate S."/>
        </authorList>
    </citation>
    <scope>NUCLEOTIDE SEQUENCE [LARGE SCALE GENOMIC DNA]</scope>
    <source>
        <strain evidence="2 4">CNM20110639</strain>
        <strain evidence="3 5">CNM20110649</strain>
    </source>
</reference>
<evidence type="ECO:0000259" key="1">
    <source>
        <dbReference type="PROSITE" id="PS51729"/>
    </source>
</evidence>
<proteinExistence type="predicted"/>
<dbReference type="InterPro" id="IPR016181">
    <property type="entry name" value="Acyl_CoA_acyltransferase"/>
</dbReference>
<dbReference type="PANTHER" id="PTHR31435:SF10">
    <property type="entry name" value="BSR4717 PROTEIN"/>
    <property type="match status" value="1"/>
</dbReference>
<dbReference type="GO" id="GO:0016740">
    <property type="term" value="F:transferase activity"/>
    <property type="evidence" value="ECO:0007669"/>
    <property type="project" value="UniProtKB-KW"/>
</dbReference>
<gene>
    <name evidence="2" type="ORF">GV789_08730</name>
    <name evidence="3" type="ORF">GV794_09575</name>
</gene>
<protein>
    <submittedName>
        <fullName evidence="2">N-acetyltransferase</fullName>
    </submittedName>
</protein>
<dbReference type="Proteomes" id="UP000470876">
    <property type="component" value="Unassembled WGS sequence"/>
</dbReference>
<evidence type="ECO:0000313" key="5">
    <source>
        <dbReference type="Proteomes" id="UP000470876"/>
    </source>
</evidence>
<name>A0A6P1D278_9NOCA</name>
<dbReference type="InterPro" id="IPR045057">
    <property type="entry name" value="Gcn5-rel_NAT"/>
</dbReference>
<evidence type="ECO:0000313" key="3">
    <source>
        <dbReference type="EMBL" id="NEW55903.1"/>
    </source>
</evidence>
<evidence type="ECO:0000313" key="4">
    <source>
        <dbReference type="Proteomes" id="UP000468928"/>
    </source>
</evidence>
<dbReference type="Gene3D" id="3.40.630.30">
    <property type="match status" value="1"/>
</dbReference>
<dbReference type="AlphaFoldDB" id="A0A6P1D278"/>
<dbReference type="SUPFAM" id="SSF55729">
    <property type="entry name" value="Acyl-CoA N-acyltransferases (Nat)"/>
    <property type="match status" value="1"/>
</dbReference>
<dbReference type="PANTHER" id="PTHR31435">
    <property type="entry name" value="PROTEIN NATD1"/>
    <property type="match status" value="1"/>
</dbReference>
<dbReference type="EMBL" id="JAAGUZ010000018">
    <property type="protein sequence ID" value="NEW44537.1"/>
    <property type="molecule type" value="Genomic_DNA"/>
</dbReference>
<evidence type="ECO:0000313" key="2">
    <source>
        <dbReference type="EMBL" id="NEW44537.1"/>
    </source>
</evidence>
<organism evidence="2 4">
    <name type="scientific">Nocardia cyriacigeorgica</name>
    <dbReference type="NCBI Taxonomy" id="135487"/>
    <lineage>
        <taxon>Bacteria</taxon>
        <taxon>Bacillati</taxon>
        <taxon>Actinomycetota</taxon>
        <taxon>Actinomycetes</taxon>
        <taxon>Mycobacteriales</taxon>
        <taxon>Nocardiaceae</taxon>
        <taxon>Nocardia</taxon>
    </lineage>
</organism>
<dbReference type="Pfam" id="PF14542">
    <property type="entry name" value="Acetyltransf_CG"/>
    <property type="match status" value="1"/>
</dbReference>
<keyword evidence="2" id="KW-0808">Transferase</keyword>